<gene>
    <name evidence="2" type="ORF">LTR97_006016</name>
</gene>
<dbReference type="AlphaFoldDB" id="A0AAN7VSL5"/>
<feature type="region of interest" description="Disordered" evidence="1">
    <location>
        <begin position="186"/>
        <end position="225"/>
    </location>
</feature>
<feature type="compositionally biased region" description="Basic and acidic residues" evidence="1">
    <location>
        <begin position="153"/>
        <end position="162"/>
    </location>
</feature>
<name>A0AAN7VSL5_9PEZI</name>
<dbReference type="Proteomes" id="UP001310594">
    <property type="component" value="Unassembled WGS sequence"/>
</dbReference>
<evidence type="ECO:0000313" key="3">
    <source>
        <dbReference type="Proteomes" id="UP001310594"/>
    </source>
</evidence>
<evidence type="ECO:0000256" key="1">
    <source>
        <dbReference type="SAM" id="MobiDB-lite"/>
    </source>
</evidence>
<protein>
    <submittedName>
        <fullName evidence="2">Uncharacterized protein</fullName>
    </submittedName>
</protein>
<evidence type="ECO:0000313" key="2">
    <source>
        <dbReference type="EMBL" id="KAK5699882.1"/>
    </source>
</evidence>
<feature type="compositionally biased region" description="Polar residues" evidence="1">
    <location>
        <begin position="204"/>
        <end position="224"/>
    </location>
</feature>
<dbReference type="EMBL" id="JAVRQU010000008">
    <property type="protein sequence ID" value="KAK5699882.1"/>
    <property type="molecule type" value="Genomic_DNA"/>
</dbReference>
<organism evidence="2 3">
    <name type="scientific">Elasticomyces elasticus</name>
    <dbReference type="NCBI Taxonomy" id="574655"/>
    <lineage>
        <taxon>Eukaryota</taxon>
        <taxon>Fungi</taxon>
        <taxon>Dikarya</taxon>
        <taxon>Ascomycota</taxon>
        <taxon>Pezizomycotina</taxon>
        <taxon>Dothideomycetes</taxon>
        <taxon>Dothideomycetidae</taxon>
        <taxon>Mycosphaerellales</taxon>
        <taxon>Teratosphaeriaceae</taxon>
        <taxon>Elasticomyces</taxon>
    </lineage>
</organism>
<comment type="caution">
    <text evidence="2">The sequence shown here is derived from an EMBL/GenBank/DDBJ whole genome shotgun (WGS) entry which is preliminary data.</text>
</comment>
<reference evidence="2" key="1">
    <citation type="submission" date="2023-08" db="EMBL/GenBank/DDBJ databases">
        <title>Black Yeasts Isolated from many extreme environments.</title>
        <authorList>
            <person name="Coleine C."/>
            <person name="Stajich J.E."/>
            <person name="Selbmann L."/>
        </authorList>
    </citation>
    <scope>NUCLEOTIDE SEQUENCE</scope>
    <source>
        <strain evidence="2">CCFEE 5810</strain>
    </source>
</reference>
<sequence length="371" mass="41291">MAQTNVSSCVLSIVASFSSGLDVFKQFREKRKRKQRSKSNDSLNAGELRLARSLRQGQEDIGREYLQNVQIAGDQFAVGDIIAQTSLAEVLLKLNTGLVNIISTFLGREKGGVKLNYESLTDLSDSSRLDTCCALRQLFLRMAKPSLALQPRELSDPNDESKRRRKHRRIQGPVLARVVIADSSKPSQIAMVKPGERKRKPASSEASQNNSKAPSAEQTTTSVGRLTERCCDNSLVMTNPYQQPHHVLKASPQEITRSADVAKASKVQLHRSSPDGCAPPVAYRIKPPLETSDHRRRKATPTYYSIASDGTKLGEIPLHKWPVPFDFDEMSITNKQAELDGYPGCRPGHVDGKKRRFGFLRLRFFRGDTTS</sequence>
<accession>A0AAN7VSL5</accession>
<proteinExistence type="predicted"/>
<feature type="region of interest" description="Disordered" evidence="1">
    <location>
        <begin position="150"/>
        <end position="169"/>
    </location>
</feature>